<sequence>MLHHRYLYLTGLPCSGMFFVSQLLAQHPEINSNYLRSPLCDLLLNFRNFLTTNPELINQLNQDFKGTMERSLLGMRGFINGWSEPISQPWIVDFHPQWLEHLELVNLIDPDFKMVIFVRELGQIYGAIETQHQKTLLLDFPDKLASISRVERAQKLFIPPGIIGSSLKALEQIQDLEISLQERLFYVVYEHLMTNPQEVLTELFSWLNLQPITPNLTLINFELSNYSQSFGKYVEEPYNPHQPLVNYLLPKRFETTIQQNFTWFYQTFYPGLL</sequence>
<keyword evidence="2" id="KW-1185">Reference proteome</keyword>
<gene>
    <name evidence="1" type="ORF">PL9214640149</name>
</gene>
<dbReference type="SUPFAM" id="SSF52540">
    <property type="entry name" value="P-loop containing nucleoside triphosphate hydrolases"/>
    <property type="match status" value="1"/>
</dbReference>
<accession>A0A1J1LPH7</accession>
<reference evidence="2" key="1">
    <citation type="submission" date="2015-10" db="EMBL/GenBank/DDBJ databases">
        <authorList>
            <person name="Regsiter A."/>
            <person name="william w."/>
        </authorList>
    </citation>
    <scope>NUCLEOTIDE SEQUENCE [LARGE SCALE GENOMIC DNA]</scope>
</reference>
<protein>
    <recommendedName>
        <fullName evidence="3">Sulfotransferase</fullName>
    </recommendedName>
</protein>
<dbReference type="STRING" id="671072.PL9214640149"/>
<dbReference type="Proteomes" id="UP000184315">
    <property type="component" value="Unassembled WGS sequence"/>
</dbReference>
<dbReference type="Pfam" id="PF13469">
    <property type="entry name" value="Sulfotransfer_3"/>
    <property type="match status" value="1"/>
</dbReference>
<name>A0A1J1LPH7_9CYAN</name>
<dbReference type="Gene3D" id="3.40.50.300">
    <property type="entry name" value="P-loop containing nucleotide triphosphate hydrolases"/>
    <property type="match status" value="1"/>
</dbReference>
<dbReference type="OrthoDB" id="9766687at2"/>
<evidence type="ECO:0008006" key="3">
    <source>
        <dbReference type="Google" id="ProtNLM"/>
    </source>
</evidence>
<dbReference type="InterPro" id="IPR027417">
    <property type="entry name" value="P-loop_NTPase"/>
</dbReference>
<evidence type="ECO:0000313" key="1">
    <source>
        <dbReference type="EMBL" id="CUR34142.1"/>
    </source>
</evidence>
<organism evidence="1 2">
    <name type="scientific">Planktothrix tepida PCC 9214</name>
    <dbReference type="NCBI Taxonomy" id="671072"/>
    <lineage>
        <taxon>Bacteria</taxon>
        <taxon>Bacillati</taxon>
        <taxon>Cyanobacteriota</taxon>
        <taxon>Cyanophyceae</taxon>
        <taxon>Oscillatoriophycideae</taxon>
        <taxon>Oscillatoriales</taxon>
        <taxon>Microcoleaceae</taxon>
        <taxon>Planktothrix</taxon>
    </lineage>
</organism>
<dbReference type="AlphaFoldDB" id="A0A1J1LPH7"/>
<dbReference type="RefSeq" id="WP_072720626.1">
    <property type="nucleotide sequence ID" value="NZ_LN889812.1"/>
</dbReference>
<proteinExistence type="predicted"/>
<dbReference type="EMBL" id="CZDF01000171">
    <property type="protein sequence ID" value="CUR34142.1"/>
    <property type="molecule type" value="Genomic_DNA"/>
</dbReference>
<evidence type="ECO:0000313" key="2">
    <source>
        <dbReference type="Proteomes" id="UP000184315"/>
    </source>
</evidence>